<evidence type="ECO:0000259" key="2">
    <source>
        <dbReference type="Pfam" id="PF00326"/>
    </source>
</evidence>
<keyword evidence="1" id="KW-0378">Hydrolase</keyword>
<feature type="domain" description="Peptidase S9 prolyl oligopeptidase catalytic" evidence="2">
    <location>
        <begin position="243"/>
        <end position="329"/>
    </location>
</feature>
<dbReference type="SUPFAM" id="SSF53474">
    <property type="entry name" value="alpha/beta-Hydrolases"/>
    <property type="match status" value="1"/>
</dbReference>
<keyword evidence="5" id="KW-1185">Reference proteome</keyword>
<accession>A0AAD6HT25</accession>
<protein>
    <submittedName>
        <fullName evidence="4">Uncharacterized protein</fullName>
    </submittedName>
</protein>
<evidence type="ECO:0000259" key="3">
    <source>
        <dbReference type="Pfam" id="PF20434"/>
    </source>
</evidence>
<dbReference type="GO" id="GO:0008236">
    <property type="term" value="F:serine-type peptidase activity"/>
    <property type="evidence" value="ECO:0007669"/>
    <property type="project" value="InterPro"/>
</dbReference>
<organism evidence="4 5">
    <name type="scientific">Penicillium malachiteum</name>
    <dbReference type="NCBI Taxonomy" id="1324776"/>
    <lineage>
        <taxon>Eukaryota</taxon>
        <taxon>Fungi</taxon>
        <taxon>Dikarya</taxon>
        <taxon>Ascomycota</taxon>
        <taxon>Pezizomycotina</taxon>
        <taxon>Eurotiomycetes</taxon>
        <taxon>Eurotiomycetidae</taxon>
        <taxon>Eurotiales</taxon>
        <taxon>Aspergillaceae</taxon>
        <taxon>Penicillium</taxon>
    </lineage>
</organism>
<dbReference type="GO" id="GO:0006508">
    <property type="term" value="P:proteolysis"/>
    <property type="evidence" value="ECO:0007669"/>
    <property type="project" value="InterPro"/>
</dbReference>
<dbReference type="EMBL" id="JAQJAN010000003">
    <property type="protein sequence ID" value="KAJ5734105.1"/>
    <property type="molecule type" value="Genomic_DNA"/>
</dbReference>
<dbReference type="PANTHER" id="PTHR48081">
    <property type="entry name" value="AB HYDROLASE SUPERFAMILY PROTEIN C4A8.06C"/>
    <property type="match status" value="1"/>
</dbReference>
<dbReference type="Gene3D" id="3.40.50.1820">
    <property type="entry name" value="alpha/beta hydrolase"/>
    <property type="match status" value="1"/>
</dbReference>
<dbReference type="GO" id="GO:0017000">
    <property type="term" value="P:antibiotic biosynthetic process"/>
    <property type="evidence" value="ECO:0007669"/>
    <property type="project" value="UniProtKB-ARBA"/>
</dbReference>
<evidence type="ECO:0000313" key="4">
    <source>
        <dbReference type="EMBL" id="KAJ5734105.1"/>
    </source>
</evidence>
<sequence>MSLENPLVVEYKVVNGSRINTDVYLPQTELSSPQKFPVLINIHGGAFMLGHSRMVSMPQVEDCLKRGWIVLVTNHRLCPGVNLLEGPMEDIRDLLAWIYDGHLDAFLAENGNYRADLDNVAAFGTSAGGHLALSLGFDVPRFPKAILNLYGAVHFAHPFWKERIPKIASILPPNLEESFINKVYDEIPVPTDSSISLEGQSETGQSKGPDFSRPRDAFAFTQISSGNVIAKIYPDGEAGGADPEYKLVDPVKNISENFPPTYIVHGLADGMVTIETSRELYRILQEKEIPCGMTEVPGEDHSFALKMQVGSQTWELQRLGFDFLEKYIGRGPL</sequence>
<gene>
    <name evidence="4" type="ORF">N7493_002891</name>
</gene>
<dbReference type="InterPro" id="IPR049492">
    <property type="entry name" value="BD-FAE-like_dom"/>
</dbReference>
<reference evidence="4" key="1">
    <citation type="journal article" date="2023" name="IMA Fungus">
        <title>Comparative genomic study of the Penicillium genus elucidates a diverse pangenome and 15 lateral gene transfer events.</title>
        <authorList>
            <person name="Petersen C."/>
            <person name="Sorensen T."/>
            <person name="Nielsen M.R."/>
            <person name="Sondergaard T.E."/>
            <person name="Sorensen J.L."/>
            <person name="Fitzpatrick D.A."/>
            <person name="Frisvad J.C."/>
            <person name="Nielsen K.L."/>
        </authorList>
    </citation>
    <scope>NUCLEOTIDE SEQUENCE</scope>
    <source>
        <strain evidence="4">IBT 17514</strain>
    </source>
</reference>
<feature type="domain" description="BD-FAE-like" evidence="3">
    <location>
        <begin position="22"/>
        <end position="137"/>
    </location>
</feature>
<dbReference type="PANTHER" id="PTHR48081:SF3">
    <property type="entry name" value="ALPHA_BETA HYDROLASE FOLD-3 DOMAIN-CONTAINING PROTEIN"/>
    <property type="match status" value="1"/>
</dbReference>
<comment type="caution">
    <text evidence="4">The sequence shown here is derived from an EMBL/GenBank/DDBJ whole genome shotgun (WGS) entry which is preliminary data.</text>
</comment>
<reference evidence="4" key="2">
    <citation type="submission" date="2023-01" db="EMBL/GenBank/DDBJ databases">
        <authorList>
            <person name="Petersen C."/>
        </authorList>
    </citation>
    <scope>NUCLEOTIDE SEQUENCE</scope>
    <source>
        <strain evidence="4">IBT 17514</strain>
    </source>
</reference>
<proteinExistence type="predicted"/>
<name>A0AAD6HT25_9EURO</name>
<dbReference type="Pfam" id="PF20434">
    <property type="entry name" value="BD-FAE"/>
    <property type="match status" value="1"/>
</dbReference>
<dbReference type="Pfam" id="PF00326">
    <property type="entry name" value="Peptidase_S9"/>
    <property type="match status" value="1"/>
</dbReference>
<dbReference type="GO" id="GO:0072330">
    <property type="term" value="P:monocarboxylic acid biosynthetic process"/>
    <property type="evidence" value="ECO:0007669"/>
    <property type="project" value="UniProtKB-ARBA"/>
</dbReference>
<dbReference type="InterPro" id="IPR029058">
    <property type="entry name" value="AB_hydrolase_fold"/>
</dbReference>
<evidence type="ECO:0000313" key="5">
    <source>
        <dbReference type="Proteomes" id="UP001215712"/>
    </source>
</evidence>
<dbReference type="InterPro" id="IPR050300">
    <property type="entry name" value="GDXG_lipolytic_enzyme"/>
</dbReference>
<dbReference type="InterPro" id="IPR001375">
    <property type="entry name" value="Peptidase_S9_cat"/>
</dbReference>
<dbReference type="AlphaFoldDB" id="A0AAD6HT25"/>
<evidence type="ECO:0000256" key="1">
    <source>
        <dbReference type="ARBA" id="ARBA00022801"/>
    </source>
</evidence>
<dbReference type="Proteomes" id="UP001215712">
    <property type="component" value="Unassembled WGS sequence"/>
</dbReference>